<keyword evidence="8" id="KW-1185">Reference proteome</keyword>
<feature type="transmembrane region" description="Helical" evidence="6">
    <location>
        <begin position="323"/>
        <end position="343"/>
    </location>
</feature>
<sequence>MLIRQTIRYLPAQLLSPAFQLLSMIMWTYWLQPGEMGTYVLVSATQEFVNLIALSWFSIYALRFMPFERGAAERADYLQTEASILAISVPVSIVAALATTLMLSHAEFNWQSIAIIAFFYVTRGANSHYSERARAQSNIGAYTILQTVGPILGFALGLAFVELVAPTSNMLLFAYGIAQLIAHLVAAPLIGFAVLPRVLRGSIVRAAFSYGGPVLMLFGLGWIAENNFRYIVEHVSGATAFGLMAVGWGLGRRCASFGAMLVAAAAFPIAARLLNEGRRQEAFQQLGTNASLLIGVMAPTVAGLIMIGAPATQLLIAPLYREMTATILGLSALAGAIRFLHVHVTDQIFVLEKRIAYATIVDLVEIVATVALTTAGLLIHGPVGAVIGAAAGSAIAAIVSAALAVGRMGFVIPYVDIGKILLATVAMTVGLHWIPPAQSIAALVATILAGMAIYAGAIALAYQADARRIAMRLMSRRMPAPV</sequence>
<feature type="transmembrane region" description="Helical" evidence="6">
    <location>
        <begin position="138"/>
        <end position="160"/>
    </location>
</feature>
<gene>
    <name evidence="7" type="ORF">QO014_002971</name>
</gene>
<evidence type="ECO:0000256" key="2">
    <source>
        <dbReference type="ARBA" id="ARBA00022475"/>
    </source>
</evidence>
<dbReference type="EMBL" id="JAUSVO010000004">
    <property type="protein sequence ID" value="MDQ0438576.1"/>
    <property type="molecule type" value="Genomic_DNA"/>
</dbReference>
<proteinExistence type="predicted"/>
<feature type="transmembrane region" description="Helical" evidence="6">
    <location>
        <begin position="355"/>
        <end position="379"/>
    </location>
</feature>
<dbReference type="InterPro" id="IPR050833">
    <property type="entry name" value="Poly_Biosynth_Transport"/>
</dbReference>
<evidence type="ECO:0000256" key="1">
    <source>
        <dbReference type="ARBA" id="ARBA00004651"/>
    </source>
</evidence>
<feature type="transmembrane region" description="Helical" evidence="6">
    <location>
        <begin position="172"/>
        <end position="195"/>
    </location>
</feature>
<comment type="subcellular location">
    <subcellularLocation>
        <location evidence="1">Cell membrane</location>
        <topology evidence="1">Multi-pass membrane protein</topology>
    </subcellularLocation>
</comment>
<organism evidence="7 8">
    <name type="scientific">Kaistia dalseonensis</name>
    <dbReference type="NCBI Taxonomy" id="410840"/>
    <lineage>
        <taxon>Bacteria</taxon>
        <taxon>Pseudomonadati</taxon>
        <taxon>Pseudomonadota</taxon>
        <taxon>Alphaproteobacteria</taxon>
        <taxon>Hyphomicrobiales</taxon>
        <taxon>Kaistiaceae</taxon>
        <taxon>Kaistia</taxon>
    </lineage>
</organism>
<feature type="transmembrane region" description="Helical" evidence="6">
    <location>
        <begin position="12"/>
        <end position="30"/>
    </location>
</feature>
<feature type="transmembrane region" description="Helical" evidence="6">
    <location>
        <begin position="385"/>
        <end position="405"/>
    </location>
</feature>
<evidence type="ECO:0000313" key="8">
    <source>
        <dbReference type="Proteomes" id="UP001241603"/>
    </source>
</evidence>
<feature type="transmembrane region" description="Helical" evidence="6">
    <location>
        <begin position="440"/>
        <end position="462"/>
    </location>
</feature>
<keyword evidence="3 6" id="KW-0812">Transmembrane</keyword>
<evidence type="ECO:0000256" key="3">
    <source>
        <dbReference type="ARBA" id="ARBA00022692"/>
    </source>
</evidence>
<evidence type="ECO:0000256" key="4">
    <source>
        <dbReference type="ARBA" id="ARBA00022989"/>
    </source>
</evidence>
<evidence type="ECO:0000313" key="7">
    <source>
        <dbReference type="EMBL" id="MDQ0438576.1"/>
    </source>
</evidence>
<reference evidence="7 8" key="1">
    <citation type="submission" date="2023-07" db="EMBL/GenBank/DDBJ databases">
        <title>Genomic Encyclopedia of Type Strains, Phase IV (KMG-IV): sequencing the most valuable type-strain genomes for metagenomic binning, comparative biology and taxonomic classification.</title>
        <authorList>
            <person name="Goeker M."/>
        </authorList>
    </citation>
    <scope>NUCLEOTIDE SEQUENCE [LARGE SCALE GENOMIC DNA]</scope>
    <source>
        <strain evidence="7 8">B6-8</strain>
    </source>
</reference>
<feature type="transmembrane region" description="Helical" evidence="6">
    <location>
        <begin position="255"/>
        <end position="274"/>
    </location>
</feature>
<feature type="transmembrane region" description="Helical" evidence="6">
    <location>
        <begin position="108"/>
        <end position="126"/>
    </location>
</feature>
<feature type="transmembrane region" description="Helical" evidence="6">
    <location>
        <begin position="286"/>
        <end position="311"/>
    </location>
</feature>
<feature type="transmembrane region" description="Helical" evidence="6">
    <location>
        <begin position="36"/>
        <end position="62"/>
    </location>
</feature>
<feature type="transmembrane region" description="Helical" evidence="6">
    <location>
        <begin position="417"/>
        <end position="434"/>
    </location>
</feature>
<protein>
    <submittedName>
        <fullName evidence="7">O-antigen/teichoic acid export membrane protein</fullName>
    </submittedName>
</protein>
<dbReference type="RefSeq" id="WP_266349485.1">
    <property type="nucleotide sequence ID" value="NZ_JAPKNG010000004.1"/>
</dbReference>
<evidence type="ECO:0000256" key="5">
    <source>
        <dbReference type="ARBA" id="ARBA00023136"/>
    </source>
</evidence>
<accession>A0ABU0H8D9</accession>
<dbReference type="PANTHER" id="PTHR30250">
    <property type="entry name" value="PST FAMILY PREDICTED COLANIC ACID TRANSPORTER"/>
    <property type="match status" value="1"/>
</dbReference>
<keyword evidence="5 6" id="KW-0472">Membrane</keyword>
<dbReference type="PANTHER" id="PTHR30250:SF31">
    <property type="entry name" value="INNER MEMBRANE PROTEIN YGHQ"/>
    <property type="match status" value="1"/>
</dbReference>
<dbReference type="Proteomes" id="UP001241603">
    <property type="component" value="Unassembled WGS sequence"/>
</dbReference>
<keyword evidence="2" id="KW-1003">Cell membrane</keyword>
<evidence type="ECO:0000256" key="6">
    <source>
        <dbReference type="SAM" id="Phobius"/>
    </source>
</evidence>
<comment type="caution">
    <text evidence="7">The sequence shown here is derived from an EMBL/GenBank/DDBJ whole genome shotgun (WGS) entry which is preliminary data.</text>
</comment>
<feature type="transmembrane region" description="Helical" evidence="6">
    <location>
        <begin position="82"/>
        <end position="102"/>
    </location>
</feature>
<keyword evidence="4 6" id="KW-1133">Transmembrane helix</keyword>
<name>A0ABU0H8D9_9HYPH</name>
<feature type="transmembrane region" description="Helical" evidence="6">
    <location>
        <begin position="207"/>
        <end position="224"/>
    </location>
</feature>